<keyword evidence="4" id="KW-0732">Signal</keyword>
<feature type="region of interest" description="Disordered" evidence="6">
    <location>
        <begin position="2093"/>
        <end position="2118"/>
    </location>
</feature>
<feature type="compositionally biased region" description="Basic and acidic residues" evidence="6">
    <location>
        <begin position="26"/>
        <end position="38"/>
    </location>
</feature>
<accession>A0A9Q6HRE8</accession>
<feature type="region of interest" description="Disordered" evidence="6">
    <location>
        <begin position="1749"/>
        <end position="1774"/>
    </location>
</feature>
<feature type="compositionally biased region" description="Polar residues" evidence="6">
    <location>
        <begin position="149"/>
        <end position="167"/>
    </location>
</feature>
<dbReference type="PROSITE" id="PS50847">
    <property type="entry name" value="GRAM_POS_ANCHORING"/>
    <property type="match status" value="1"/>
</dbReference>
<sequence>MKLKKINLLKALNIQMKILKTLKENDEASTVNEEHIDSDATSENQPTNNVEMKKANLSQITSENQNTANINAEEDNDNFQLPSKEKDIISNVDDTTEGVKGDIIDELDKPNTSKTSKDDFNKQSTVHTKSSEYKHNVESENAKDKIIDVQTSQNAPSMTKAYSQSSKEPIGKKEDRKTLRQTRSTQLTAMPKARRNFKTSPNISTREATEDNSLETLPYSDNYTFQSLIFDPENLTEKKVLNSKVIPFKIHSYLTGANSGDRYKINLQLDPYIADHVKRITIKPANRENIVTFNRVINDVGKKTNIWQINYIRANGGLFGGAEILSQYTAEGGRIELDDTVKKVLAKVKNLDNDKMNYLIYVKDSLENKKIRTSESSGYFLTLSETTYNNLKHSKSVAANSAFKASSGSVQYDPSIGEFGGLVADQQIMKNGIFNYGGPLLDLGLNKQWTYNYKIDPELLPFIESLELHRYDFEGVSGFDKKYYENNKVANLTVDSQGHGSISAENLNTLIEFNNALPETVGIRIVAKFNQSPNNILTRESDFDDQDGNLIGQTSKIKEDFTFYGYLTDRDGGMIDNTFGTSSYYIQDIDQDGLTDNFEIHKSLSDPMNQDTDNDGKKDGEEYLIYKTSPLVGRPIVSDITTDETVVSGNVYLAPNAVGQIAKVLNEKGEEIGRNNVEPNGDFTIDIANASAGKYTIAIESPHYDNDEISEFNIIDMHEILKPTLDPITDADKEITIHGIEGATVTLQDDNGNIIGSAKIEKGKNDVSIKLIKPLAAGTIVTALAEKDGTESYPSDLIIVSDGTPPTAPTVNQVTSEDTEIRGTVEAGSTVKVILPSGVELITEADDEGNYIVDLPENEKYEGGEVLQVTAVDASGNESELVEVVIEDKTPPTAPTVNQVTSEDSEIHGTAEPGSTVKVTLPSGQELTTEADDEGNYTIDLPENEKYEGGEVLQVTATDEAGNESKLVEVVIEDKTPPTAPTVNQVTSEDTEIHGTAEPGSTVKVTLPSGQELTTEADDEGNYSVDLPENEKYEGGEVLQVTATDEAGNESELVEVVIEDKTPPTAPTVNQVTSEDTEIRGTAEPGSTVKVTLPSGQELTTEADDEGNYIVDLPENEKYEGGEVLQVTAVDASGNESEVVEVVIEDKTPPAVPTVNQVTSEDTEVSGTAEPGSTVKVTLPSGQELTTETDDEGNYSIDLPENEKYEGGEVLQITAVDASGNESELVEVVIEDKTPPTAPTVNQVTSEDTEIHGTAEPGSTVKVTLPSGQELTTEADDEGNYSVDLPENEKYEGGEVLQVTATDEAGNESELVEVVIEDKTPPTAPTVNQVTSEDTEIHGIAEPGSTVKVTLPSGQELTTEADDEGNYSVDLPENEKYEGGEVLQVTAIDASGNESEEREVLIEDKTPPTAPTVNQVTSEDTEIRGTAEPGATVKVTLPNGQELTTEADDQGNYSIDLPENEKYEGGETLQVTATDEAGNESEENEVVIEDKTPPTAPTVNQVTSEDTEIRGTAEPGATVKVTLPSGQELTTKADDEGNYIVDLPENEKYEGGEVLQVTAVDASGNESEVVEVVIEDKTPPTAPTVNQVTSESPQVSGTAEPGATVKVTLPSGQELTTEADDEGNYSVDLPENEKYEGGEVLQVTATDEAGNESEENEVLIEDKTPPRVPTVNQVTSEDTEIRGTAEPGSTVKVLLPNGQELTTEADDEGNYSIDLPENEKYKGGEVLQVTSTDEAGNESEENEVVIEDKTPPTVPTVNQVTSEDTEVSGTAEPGSIVKVILPSGQELTAEADDEGNYSVGLPENEKYEGGEVLQVTAVDASGNESEENEVVIEDKTPPAVPTVNQVTSESPQVSGTAEPGSTVKVTLPSGQELTTEADDEGNYIVDLPENEKYEGGEVLQVIAVDASGNESEVVEVVIEDKTPPTAPTVNQVTSESPQVSGTAEPGATVKVTLPSGQELTTEADDEGNYSVDLPENEKYEGGEVLQVTATDEAGNESEENEVLIEDKTPPRVPTVNQVTSEDTEIRGTAEPGSTVKVLLPNGQELTTEADDEGNYSIDLPENEKYKGGEVLQVTSTDEAGNESEENEVVIEDKTPPTVPTVNQVTSEDTEVSGTAEPGSIVKVILPSGQELTAEADDEGNYSVGLPENEKYEGGEVLQVTAVDASGNESEENEVVIEDKTPPAVPTVNQVTSESPQVSGTAEPGSTVKVTLPSGQELTTEADDEGNYIVDLPENEKYEGGEVLQVTSVDASGNESEVVEVVIEDKTPPTAPTVNQVTSESPQVSGTAEPGATVIIVLPNEKEIKHVVDNNGHFVITLPKDGHLHAGDIIMIQAIDKNGNASEHVNMIVKRAQIPISNQADEPHKTKQINHLIDKTKNNNIDVPDQLVKVKDKDAMKNNIMSLSKQNLERMNQDNATLNSSNRKESIHRNKQLPKTGINYETHSMLLSSLFVTIGTLLLLGKRRKKTSSDQ</sequence>
<evidence type="ECO:0000313" key="10">
    <source>
        <dbReference type="Proteomes" id="UP000241960"/>
    </source>
</evidence>
<feature type="region of interest" description="Disordered" evidence="6">
    <location>
        <begin position="2164"/>
        <end position="2207"/>
    </location>
</feature>
<feature type="compositionally biased region" description="Acidic residues" evidence="6">
    <location>
        <begin position="1649"/>
        <end position="1659"/>
    </location>
</feature>
<dbReference type="PANTHER" id="PTHR22901:SF0">
    <property type="entry name" value="SIALATE O-ACETYLESTERASE"/>
    <property type="match status" value="1"/>
</dbReference>
<dbReference type="InterPro" id="IPR041498">
    <property type="entry name" value="Big_6"/>
</dbReference>
<dbReference type="InterPro" id="IPR019931">
    <property type="entry name" value="LPXTG_anchor"/>
</dbReference>
<reference evidence="9 10" key="1">
    <citation type="journal article" date="2016" name="Front. Microbiol.">
        <title>Comprehensive Phylogenetic Analysis of Bovine Non-aureus Staphylococci Species Based on Whole-Genome Sequencing.</title>
        <authorList>
            <person name="Naushad S."/>
            <person name="Barkema H.W."/>
            <person name="Luby C."/>
            <person name="Condas L.A."/>
            <person name="Nobrega D.B."/>
            <person name="Carson D.A."/>
            <person name="De Buck J."/>
        </authorList>
    </citation>
    <scope>NUCLEOTIDE SEQUENCE [LARGE SCALE GENOMIC DNA]</scope>
    <source>
        <strain evidence="9 10">SNUC 1231</strain>
    </source>
</reference>
<feature type="compositionally biased region" description="Polar residues" evidence="6">
    <location>
        <begin position="1927"/>
        <end position="1941"/>
    </location>
</feature>
<feature type="compositionally biased region" description="Polar residues" evidence="6">
    <location>
        <begin position="2186"/>
        <end position="2199"/>
    </location>
</feature>
<feature type="compositionally biased region" description="Basic and acidic residues" evidence="6">
    <location>
        <begin position="97"/>
        <end position="121"/>
    </location>
</feature>
<feature type="region of interest" description="Disordered" evidence="6">
    <location>
        <begin position="70"/>
        <end position="183"/>
    </location>
</feature>
<feature type="compositionally biased region" description="Polar residues" evidence="6">
    <location>
        <begin position="1583"/>
        <end position="1597"/>
    </location>
</feature>
<organism evidence="9 10">
    <name type="scientific">Staphylococcus succinus</name>
    <dbReference type="NCBI Taxonomy" id="61015"/>
    <lineage>
        <taxon>Bacteria</taxon>
        <taxon>Bacillati</taxon>
        <taxon>Bacillota</taxon>
        <taxon>Bacilli</taxon>
        <taxon>Bacillales</taxon>
        <taxon>Staphylococcaceae</taxon>
        <taxon>Staphylococcus</taxon>
    </lineage>
</organism>
<feature type="region of interest" description="Disordered" evidence="6">
    <location>
        <begin position="26"/>
        <end position="49"/>
    </location>
</feature>
<keyword evidence="2" id="KW-0134">Cell wall</keyword>
<evidence type="ECO:0000256" key="2">
    <source>
        <dbReference type="ARBA" id="ARBA00022512"/>
    </source>
</evidence>
<evidence type="ECO:0000256" key="5">
    <source>
        <dbReference type="ARBA" id="ARBA00023088"/>
    </source>
</evidence>
<dbReference type="Pfam" id="PF17936">
    <property type="entry name" value="Big_6"/>
    <property type="match status" value="18"/>
</dbReference>
<dbReference type="PANTHER" id="PTHR22901">
    <property type="entry name" value="SIALATE O-ACETYLESTERASE"/>
    <property type="match status" value="1"/>
</dbReference>
<name>A0A9Q6HRE8_9STAP</name>
<comment type="subcellular location">
    <subcellularLocation>
        <location evidence="1">Secreted</location>
        <location evidence="1">Cell wall</location>
        <topology evidence="1">Peptidoglycan-anchor</topology>
    </subcellularLocation>
</comment>
<keyword evidence="7" id="KW-0472">Membrane</keyword>
<dbReference type="InterPro" id="IPR039329">
    <property type="entry name" value="SIAE"/>
</dbReference>
<dbReference type="InterPro" id="IPR013783">
    <property type="entry name" value="Ig-like_fold"/>
</dbReference>
<feature type="compositionally biased region" description="Basic and acidic residues" evidence="6">
    <location>
        <begin position="169"/>
        <end position="178"/>
    </location>
</feature>
<feature type="region of interest" description="Disordered" evidence="6">
    <location>
        <begin position="1835"/>
        <end position="1864"/>
    </location>
</feature>
<feature type="compositionally biased region" description="Polar residues" evidence="6">
    <location>
        <begin position="1842"/>
        <end position="1855"/>
    </location>
</feature>
<feature type="compositionally biased region" description="Acidic residues" evidence="6">
    <location>
        <begin position="1477"/>
        <end position="1487"/>
    </location>
</feature>
<evidence type="ECO:0000256" key="1">
    <source>
        <dbReference type="ARBA" id="ARBA00004168"/>
    </source>
</evidence>
<feature type="compositionally biased region" description="Polar residues" evidence="6">
    <location>
        <begin position="39"/>
        <end position="49"/>
    </location>
</feature>
<feature type="compositionally biased region" description="Polar residues" evidence="6">
    <location>
        <begin position="2271"/>
        <end position="2285"/>
    </location>
</feature>
<dbReference type="Gene3D" id="2.60.40.10">
    <property type="entry name" value="Immunoglobulins"/>
    <property type="match status" value="18"/>
</dbReference>
<evidence type="ECO:0000259" key="8">
    <source>
        <dbReference type="PROSITE" id="PS50847"/>
    </source>
</evidence>
<keyword evidence="3" id="KW-0964">Secreted</keyword>
<evidence type="ECO:0000313" key="9">
    <source>
        <dbReference type="EMBL" id="PTI77671.1"/>
    </source>
</evidence>
<evidence type="ECO:0000256" key="3">
    <source>
        <dbReference type="ARBA" id="ARBA00022525"/>
    </source>
</evidence>
<proteinExistence type="predicted"/>
<gene>
    <name evidence="9" type="ORF">BU058_00240</name>
</gene>
<dbReference type="GO" id="GO:0001681">
    <property type="term" value="F:sialate O-acetylesterase activity"/>
    <property type="evidence" value="ECO:0007669"/>
    <property type="project" value="InterPro"/>
</dbReference>
<dbReference type="NCBIfam" id="NF033510">
    <property type="entry name" value="Ca_tandemer"/>
    <property type="match status" value="18"/>
</dbReference>
<feature type="compositionally biased region" description="Acidic residues" evidence="6">
    <location>
        <begin position="1993"/>
        <end position="2003"/>
    </location>
</feature>
<feature type="region of interest" description="Disordered" evidence="6">
    <location>
        <begin position="2267"/>
        <end position="2286"/>
    </location>
</feature>
<feature type="region of interest" description="Disordered" evidence="6">
    <location>
        <begin position="1921"/>
        <end position="2067"/>
    </location>
</feature>
<feature type="transmembrane region" description="Helical" evidence="7">
    <location>
        <begin position="2442"/>
        <end position="2460"/>
    </location>
</feature>
<feature type="compositionally biased region" description="Basic and acidic residues" evidence="6">
    <location>
        <begin position="129"/>
        <end position="147"/>
    </location>
</feature>
<keyword evidence="7" id="KW-0812">Transmembrane</keyword>
<dbReference type="EMBL" id="PZFQ01000001">
    <property type="protein sequence ID" value="PTI77671.1"/>
    <property type="molecule type" value="Genomic_DNA"/>
</dbReference>
<feature type="region of interest" description="Disordered" evidence="6">
    <location>
        <begin position="1577"/>
        <end position="1724"/>
    </location>
</feature>
<keyword evidence="7" id="KW-1133">Transmembrane helix</keyword>
<keyword evidence="5" id="KW-0572">Peptidoglycan-anchor</keyword>
<evidence type="ECO:0000256" key="7">
    <source>
        <dbReference type="SAM" id="Phobius"/>
    </source>
</evidence>
<dbReference type="GO" id="GO:0005975">
    <property type="term" value="P:carbohydrate metabolic process"/>
    <property type="evidence" value="ECO:0007669"/>
    <property type="project" value="TreeGrafter"/>
</dbReference>
<protein>
    <recommendedName>
        <fullName evidence="8">Gram-positive cocci surface proteins LPxTG domain-containing protein</fullName>
    </recommendedName>
</protein>
<feature type="domain" description="Gram-positive cocci surface proteins LPxTG" evidence="8">
    <location>
        <begin position="2432"/>
        <end position="2470"/>
    </location>
</feature>
<comment type="caution">
    <text evidence="9">The sequence shown here is derived from an EMBL/GenBank/DDBJ whole genome shotgun (WGS) entry which is preliminary data.</text>
</comment>
<dbReference type="Proteomes" id="UP000241960">
    <property type="component" value="Unassembled WGS sequence"/>
</dbReference>
<evidence type="ECO:0000256" key="6">
    <source>
        <dbReference type="SAM" id="MobiDB-lite"/>
    </source>
</evidence>
<evidence type="ECO:0000256" key="4">
    <source>
        <dbReference type="ARBA" id="ARBA00022729"/>
    </source>
</evidence>
<dbReference type="Pfam" id="PF00746">
    <property type="entry name" value="Gram_pos_anchor"/>
    <property type="match status" value="1"/>
</dbReference>
<feature type="region of interest" description="Disordered" evidence="6">
    <location>
        <begin position="1391"/>
        <end position="1537"/>
    </location>
</feature>